<evidence type="ECO:0000313" key="8">
    <source>
        <dbReference type="Proteomes" id="UP000192674"/>
    </source>
</evidence>
<dbReference type="InterPro" id="IPR006158">
    <property type="entry name" value="Cobalamin-bd"/>
</dbReference>
<evidence type="ECO:0000313" key="7">
    <source>
        <dbReference type="EMBL" id="SMD27429.1"/>
    </source>
</evidence>
<feature type="domain" description="B12-binding" evidence="6">
    <location>
        <begin position="98"/>
        <end position="236"/>
    </location>
</feature>
<keyword evidence="8" id="KW-1185">Reference proteome</keyword>
<keyword evidence="5" id="KW-0411">Iron-sulfur</keyword>
<dbReference type="GO" id="GO:0046872">
    <property type="term" value="F:metal ion binding"/>
    <property type="evidence" value="ECO:0007669"/>
    <property type="project" value="UniProtKB-KW"/>
</dbReference>
<dbReference type="InterPro" id="IPR051198">
    <property type="entry name" value="BchE-like"/>
</dbReference>
<dbReference type="SFLD" id="SFLDG01082">
    <property type="entry name" value="B12-binding_domain_containing"/>
    <property type="match status" value="1"/>
</dbReference>
<dbReference type="InterPro" id="IPR034532">
    <property type="entry name" value="OxsB-like"/>
</dbReference>
<gene>
    <name evidence="7" type="ORF">SAMN05661093_11036</name>
</gene>
<dbReference type="RefSeq" id="WP_235039405.1">
    <property type="nucleotide sequence ID" value="NZ_FWXV01000024.1"/>
</dbReference>
<dbReference type="GO" id="GO:0003824">
    <property type="term" value="F:catalytic activity"/>
    <property type="evidence" value="ECO:0007669"/>
    <property type="project" value="InterPro"/>
</dbReference>
<evidence type="ECO:0000256" key="2">
    <source>
        <dbReference type="ARBA" id="ARBA00022691"/>
    </source>
</evidence>
<accession>A0A1W2FZN7</accession>
<dbReference type="AlphaFoldDB" id="A0A1W2FZN7"/>
<dbReference type="SFLD" id="SFLDF00430">
    <property type="entry name" value="OxsB-like"/>
    <property type="match status" value="1"/>
</dbReference>
<keyword evidence="4" id="KW-0408">Iron</keyword>
<dbReference type="InterPro" id="IPR006638">
    <property type="entry name" value="Elp3/MiaA/NifB-like_rSAM"/>
</dbReference>
<reference evidence="7 8" key="1">
    <citation type="submission" date="2017-04" db="EMBL/GenBank/DDBJ databases">
        <authorList>
            <person name="Afonso C.L."/>
            <person name="Miller P.J."/>
            <person name="Scott M.A."/>
            <person name="Spackman E."/>
            <person name="Goraichik I."/>
            <person name="Dimitrov K.M."/>
            <person name="Suarez D.L."/>
            <person name="Swayne D.E."/>
        </authorList>
    </citation>
    <scope>NUCLEOTIDE SEQUENCE [LARGE SCALE GENOMIC DNA]</scope>
    <source>
        <strain evidence="7 8">DSM 43828</strain>
    </source>
</reference>
<dbReference type="GO" id="GO:0005829">
    <property type="term" value="C:cytosol"/>
    <property type="evidence" value="ECO:0007669"/>
    <property type="project" value="TreeGrafter"/>
</dbReference>
<dbReference type="GO" id="GO:0051536">
    <property type="term" value="F:iron-sulfur cluster binding"/>
    <property type="evidence" value="ECO:0007669"/>
    <property type="project" value="UniProtKB-KW"/>
</dbReference>
<dbReference type="SMART" id="SM00729">
    <property type="entry name" value="Elp3"/>
    <property type="match status" value="1"/>
</dbReference>
<dbReference type="SUPFAM" id="SSF102114">
    <property type="entry name" value="Radical SAM enzymes"/>
    <property type="match status" value="1"/>
</dbReference>
<dbReference type="PANTHER" id="PTHR43409">
    <property type="entry name" value="ANAEROBIC MAGNESIUM-PROTOPORPHYRIN IX MONOMETHYL ESTER CYCLASE-RELATED"/>
    <property type="match status" value="1"/>
</dbReference>
<protein>
    <submittedName>
        <fullName evidence="7">Radical SAM superfamily enzyme YgiQ, UPF0313 family</fullName>
    </submittedName>
</protein>
<proteinExistence type="predicted"/>
<dbReference type="Proteomes" id="UP000192674">
    <property type="component" value="Unassembled WGS sequence"/>
</dbReference>
<dbReference type="InterPro" id="IPR007197">
    <property type="entry name" value="rSAM"/>
</dbReference>
<keyword evidence="3" id="KW-0479">Metal-binding</keyword>
<dbReference type="InterPro" id="IPR058240">
    <property type="entry name" value="rSAM_sf"/>
</dbReference>
<name>A0A1W2FZN7_KIBAR</name>
<evidence type="ECO:0000256" key="1">
    <source>
        <dbReference type="ARBA" id="ARBA00001966"/>
    </source>
</evidence>
<evidence type="ECO:0000256" key="3">
    <source>
        <dbReference type="ARBA" id="ARBA00022723"/>
    </source>
</evidence>
<dbReference type="GO" id="GO:0031419">
    <property type="term" value="F:cobalamin binding"/>
    <property type="evidence" value="ECO:0007669"/>
    <property type="project" value="InterPro"/>
</dbReference>
<evidence type="ECO:0000256" key="5">
    <source>
        <dbReference type="ARBA" id="ARBA00023014"/>
    </source>
</evidence>
<evidence type="ECO:0000259" key="6">
    <source>
        <dbReference type="PROSITE" id="PS51332"/>
    </source>
</evidence>
<organism evidence="7 8">
    <name type="scientific">Kibdelosporangium aridum</name>
    <dbReference type="NCBI Taxonomy" id="2030"/>
    <lineage>
        <taxon>Bacteria</taxon>
        <taxon>Bacillati</taxon>
        <taxon>Actinomycetota</taxon>
        <taxon>Actinomycetes</taxon>
        <taxon>Pseudonocardiales</taxon>
        <taxon>Pseudonocardiaceae</taxon>
        <taxon>Kibdelosporangium</taxon>
    </lineage>
</organism>
<dbReference type="PANTHER" id="PTHR43409:SF7">
    <property type="entry name" value="BLL1977 PROTEIN"/>
    <property type="match status" value="1"/>
</dbReference>
<keyword evidence="2" id="KW-0949">S-adenosyl-L-methionine</keyword>
<evidence type="ECO:0000256" key="4">
    <source>
        <dbReference type="ARBA" id="ARBA00023004"/>
    </source>
</evidence>
<comment type="cofactor">
    <cofactor evidence="1">
        <name>[4Fe-4S] cluster</name>
        <dbReference type="ChEBI" id="CHEBI:49883"/>
    </cofactor>
</comment>
<dbReference type="SFLD" id="SFLDS00029">
    <property type="entry name" value="Radical_SAM"/>
    <property type="match status" value="1"/>
</dbReference>
<sequence>MRASFDSVPLWSPNEIRDVVAAELDDEHKVVVTGTQDRRLVFIESSLSAPWVVVDLSGRPLASFEWPKWTRGRIILRSSCDWWASATITDDGLDRLMNPRLLLVSLYHPEYFPLPRFPLAISDLARAARRTLVGTVKLMDMQLGATLDDIIERLHAGDVDILGVSITFGQHDLATRLLDEVDTMTTPPWIVAGGSLTARNEQVLLDRYPTLIISRGAGESTIADLLEHWHGDIPIENVRGVAFLTDNGRVRRTATVANRRQIDIWPELDLLDATLQHNGVAQLETTRGCTNYCSFCPRSHKGQWAAAHPDGLPALLGDMSAIMGRHPSTSKTMYLVDEEFIGHGPEAVSRALRVADTLASKGFWWETSCRVDQVVRLDRDRDWHVERGLMWRALVARGLRRCLFGIESGVDSVLKRFNKETTGQQNALAIRTLTALGVPPRFTYITFDHLMNETELHETFAFQGRTDLLLRPLPGLAVEEVVDGIHDDQFVAEHSLGEPFYSAVSYMLVGMECLVGAAYTHKAKAAGLTGEINPLMGRVEARYADWRIGVLARHGQLWIDRNFALDYALKSIEKILSDGPYQAVRTVRRILKSAAYRLFGEMLDALRRTEIHDTDHDELDEACRAIADTLIAGLSVDLDTAITAAASSLSDEHRNLVRREHHRWSSTTGWRLINAADPCGT</sequence>
<dbReference type="EMBL" id="FWXV01000024">
    <property type="protein sequence ID" value="SMD27429.1"/>
    <property type="molecule type" value="Genomic_DNA"/>
</dbReference>
<dbReference type="PROSITE" id="PS51332">
    <property type="entry name" value="B12_BINDING"/>
    <property type="match status" value="1"/>
</dbReference>